<evidence type="ECO:0000256" key="1">
    <source>
        <dbReference type="SAM" id="MobiDB-lite"/>
    </source>
</evidence>
<evidence type="ECO:0000313" key="3">
    <source>
        <dbReference type="Proteomes" id="UP001201812"/>
    </source>
</evidence>
<dbReference type="Proteomes" id="UP001201812">
    <property type="component" value="Unassembled WGS sequence"/>
</dbReference>
<feature type="region of interest" description="Disordered" evidence="1">
    <location>
        <begin position="1"/>
        <end position="29"/>
    </location>
</feature>
<reference evidence="2" key="1">
    <citation type="submission" date="2022-01" db="EMBL/GenBank/DDBJ databases">
        <title>Genome Sequence Resource for Two Populations of Ditylenchus destructor, the Migratory Endoparasitic Phytonematode.</title>
        <authorList>
            <person name="Zhang H."/>
            <person name="Lin R."/>
            <person name="Xie B."/>
        </authorList>
    </citation>
    <scope>NUCLEOTIDE SEQUENCE</scope>
    <source>
        <strain evidence="2">BazhouSP</strain>
    </source>
</reference>
<name>A0AAD4QW07_9BILA</name>
<organism evidence="2 3">
    <name type="scientific">Ditylenchus destructor</name>
    <dbReference type="NCBI Taxonomy" id="166010"/>
    <lineage>
        <taxon>Eukaryota</taxon>
        <taxon>Metazoa</taxon>
        <taxon>Ecdysozoa</taxon>
        <taxon>Nematoda</taxon>
        <taxon>Chromadorea</taxon>
        <taxon>Rhabditida</taxon>
        <taxon>Tylenchina</taxon>
        <taxon>Tylenchomorpha</taxon>
        <taxon>Sphaerularioidea</taxon>
        <taxon>Anguinidae</taxon>
        <taxon>Anguininae</taxon>
        <taxon>Ditylenchus</taxon>
    </lineage>
</organism>
<accession>A0AAD4QW07</accession>
<protein>
    <submittedName>
        <fullName evidence="2">Uncharacterized protein</fullName>
    </submittedName>
</protein>
<proteinExistence type="predicted"/>
<comment type="caution">
    <text evidence="2">The sequence shown here is derived from an EMBL/GenBank/DDBJ whole genome shotgun (WGS) entry which is preliminary data.</text>
</comment>
<dbReference type="AlphaFoldDB" id="A0AAD4QW07"/>
<gene>
    <name evidence="2" type="ORF">DdX_21064</name>
</gene>
<feature type="compositionally biased region" description="Polar residues" evidence="1">
    <location>
        <begin position="1"/>
        <end position="28"/>
    </location>
</feature>
<evidence type="ECO:0000313" key="2">
    <source>
        <dbReference type="EMBL" id="KAI1692746.1"/>
    </source>
</evidence>
<keyword evidence="3" id="KW-1185">Reference proteome</keyword>
<sequence>MQSINNNHPNTDASGPNTSHESLYSGSSRKAVATSVDSLEYLTSTSSELQNVQLKPKKFARDMEMPRNCLVCGHPTNCCNYGVASCNDQSFGDQFGAGGTSSS</sequence>
<dbReference type="EMBL" id="JAKKPZ010000718">
    <property type="protein sequence ID" value="KAI1692746.1"/>
    <property type="molecule type" value="Genomic_DNA"/>
</dbReference>